<dbReference type="PROSITE" id="PS51318">
    <property type="entry name" value="TAT"/>
    <property type="match status" value="1"/>
</dbReference>
<evidence type="ECO:0000313" key="2">
    <source>
        <dbReference type="EMBL" id="MDX5930829.1"/>
    </source>
</evidence>
<feature type="signal peptide" evidence="1">
    <location>
        <begin position="1"/>
        <end position="26"/>
    </location>
</feature>
<evidence type="ECO:0000256" key="1">
    <source>
        <dbReference type="SAM" id="SignalP"/>
    </source>
</evidence>
<gene>
    <name evidence="2" type="ORF">SIL87_08650</name>
</gene>
<sequence>MRGMMRRRALLGAAGAGALMLRTGRAASPMVIAESPGASVAGYNMMLCGPHGGRIDRWGRAVAQGLSGTLASQTPIVLRTVGGQDGVTGANRLQTLVVPDGRTAAMMPGEALIAFLAGDPRVHFQPGDWIPVMAGLSAPVLVVRGGMRRLADPAPIKLAAASPEAVDLAAILAFHRLGVATSPIFGLRGASLVARAFADGAVDAVLLSGEDIPADLAPLAAGGGIAIATLGLVDGPDQRRSDRIDADAPTLHALAIERRNPPLAPPLEAAYQAVAAASRIDFVMVLPHLTTPGTVALWRQAATEAIGTPSLRAAAAASAIELTAAGAAATAVAPVDVSAASLLALRAFLFRHFGWRSS</sequence>
<dbReference type="InterPro" id="IPR042100">
    <property type="entry name" value="Bug_dom1"/>
</dbReference>
<dbReference type="Gene3D" id="3.40.190.150">
    <property type="entry name" value="Bordetella uptake gene, domain 1"/>
    <property type="match status" value="1"/>
</dbReference>
<feature type="chain" id="PRO_5043376087" description="Tripartite tricarboxylate transporter substrate binding protein" evidence="1">
    <location>
        <begin position="27"/>
        <end position="358"/>
    </location>
</feature>
<dbReference type="InterPro" id="IPR006311">
    <property type="entry name" value="TAT_signal"/>
</dbReference>
<keyword evidence="1" id="KW-0732">Signal</keyword>
<organism evidence="2 3">
    <name type="scientific">Acidiphilium acidophilum</name>
    <name type="common">Thiobacillus acidophilus</name>
    <dbReference type="NCBI Taxonomy" id="76588"/>
    <lineage>
        <taxon>Bacteria</taxon>
        <taxon>Pseudomonadati</taxon>
        <taxon>Pseudomonadota</taxon>
        <taxon>Alphaproteobacteria</taxon>
        <taxon>Acetobacterales</taxon>
        <taxon>Acidocellaceae</taxon>
        <taxon>Acidiphilium</taxon>
    </lineage>
</organism>
<dbReference type="Proteomes" id="UP001279553">
    <property type="component" value="Unassembled WGS sequence"/>
</dbReference>
<keyword evidence="3" id="KW-1185">Reference proteome</keyword>
<reference evidence="2 3" key="1">
    <citation type="submission" date="2023-11" db="EMBL/GenBank/DDBJ databases">
        <title>MicrobeMod: A computational toolkit for identifying prokaryotic methylation and restriction-modification with nanopore sequencing.</title>
        <authorList>
            <person name="Crits-Christoph A."/>
            <person name="Kang S.C."/>
            <person name="Lee H."/>
            <person name="Ostrov N."/>
        </authorList>
    </citation>
    <scope>NUCLEOTIDE SEQUENCE [LARGE SCALE GENOMIC DNA]</scope>
    <source>
        <strain evidence="2 3">DSMZ 700</strain>
    </source>
</reference>
<dbReference type="AlphaFoldDB" id="A0AAW9DQJ2"/>
<dbReference type="EMBL" id="JAWXYB010000018">
    <property type="protein sequence ID" value="MDX5930829.1"/>
    <property type="molecule type" value="Genomic_DNA"/>
</dbReference>
<evidence type="ECO:0000313" key="3">
    <source>
        <dbReference type="Proteomes" id="UP001279553"/>
    </source>
</evidence>
<proteinExistence type="predicted"/>
<evidence type="ECO:0008006" key="4">
    <source>
        <dbReference type="Google" id="ProtNLM"/>
    </source>
</evidence>
<protein>
    <recommendedName>
        <fullName evidence="4">Tripartite tricarboxylate transporter substrate binding protein</fullName>
    </recommendedName>
</protein>
<comment type="caution">
    <text evidence="2">The sequence shown here is derived from an EMBL/GenBank/DDBJ whole genome shotgun (WGS) entry which is preliminary data.</text>
</comment>
<accession>A0AAW9DQJ2</accession>
<name>A0AAW9DQJ2_ACIAO</name>